<evidence type="ECO:0000256" key="4">
    <source>
        <dbReference type="ARBA" id="ARBA00022532"/>
    </source>
</evidence>
<dbReference type="FunFam" id="1.20.1220.12:FF:000001">
    <property type="entry name" value="Malate synthase"/>
    <property type="match status" value="1"/>
</dbReference>
<feature type="domain" description="Malate synthase C-terminal" evidence="13">
    <location>
        <begin position="456"/>
        <end position="567"/>
    </location>
</feature>
<dbReference type="EC" id="2.3.3.9" evidence="2 9"/>
<comment type="pathway">
    <text evidence="9">Carbohydrate metabolism; glyoxylate cycle; (S)-malate from isocitrate: step 2/2.</text>
</comment>
<feature type="active site" description="Proton acceptor" evidence="8">
    <location>
        <position position="201"/>
    </location>
</feature>
<keyword evidence="15" id="KW-1185">Reference proteome</keyword>
<feature type="domain" description="Malate synthase N-terminal" evidence="12">
    <location>
        <begin position="44"/>
        <end position="104"/>
    </location>
</feature>
<dbReference type="GO" id="GO:0006097">
    <property type="term" value="P:glyoxylate cycle"/>
    <property type="evidence" value="ECO:0007669"/>
    <property type="project" value="UniProtKB-KW"/>
</dbReference>
<evidence type="ECO:0000256" key="10">
    <source>
        <dbReference type="SAM" id="MobiDB-lite"/>
    </source>
</evidence>
<feature type="domain" description="Malate synthase TIM barrel" evidence="11">
    <location>
        <begin position="197"/>
        <end position="449"/>
    </location>
</feature>
<proteinExistence type="inferred from homology"/>
<dbReference type="PROSITE" id="PS00510">
    <property type="entry name" value="MALATE_SYNTHASE"/>
    <property type="match status" value="1"/>
</dbReference>
<evidence type="ECO:0000256" key="9">
    <source>
        <dbReference type="RuleBase" id="RU000555"/>
    </source>
</evidence>
<dbReference type="PANTHER" id="PTHR42902">
    <property type="entry name" value="MALATE SYNTHASE"/>
    <property type="match status" value="1"/>
</dbReference>
<dbReference type="GO" id="GO:0005737">
    <property type="term" value="C:cytoplasm"/>
    <property type="evidence" value="ECO:0007669"/>
    <property type="project" value="TreeGrafter"/>
</dbReference>
<keyword evidence="5 9" id="KW-0808">Transferase</keyword>
<dbReference type="InterPro" id="IPR019830">
    <property type="entry name" value="Malate_synthase_CS"/>
</dbReference>
<dbReference type="InterPro" id="IPR006252">
    <property type="entry name" value="Malate_synthA"/>
</dbReference>
<dbReference type="PIRSF" id="PIRSF001363">
    <property type="entry name" value="Malate_synth"/>
    <property type="match status" value="1"/>
</dbReference>
<reference evidence="14" key="1">
    <citation type="submission" date="2022-12" db="EMBL/GenBank/DDBJ databases">
        <title>Reference genome sequencing for broad-spectrum identification of bacterial and archaeal isolates by mass spectrometry.</title>
        <authorList>
            <person name="Sekiguchi Y."/>
            <person name="Tourlousse D.M."/>
        </authorList>
    </citation>
    <scope>NUCLEOTIDE SEQUENCE</scope>
    <source>
        <strain evidence="14">14</strain>
    </source>
</reference>
<dbReference type="Gene3D" id="1.20.1220.12">
    <property type="entry name" value="Malate synthase, domain III"/>
    <property type="match status" value="1"/>
</dbReference>
<evidence type="ECO:0000256" key="2">
    <source>
        <dbReference type="ARBA" id="ARBA00012636"/>
    </source>
</evidence>
<gene>
    <name evidence="14" type="primary">aceB</name>
    <name evidence="14" type="ORF">ARHIZOSPH14_09800</name>
</gene>
<keyword evidence="4 9" id="KW-0816">Tricarboxylic acid cycle</keyword>
<dbReference type="InterPro" id="IPR044856">
    <property type="entry name" value="Malate_synth_C_sf"/>
</dbReference>
<dbReference type="Pfam" id="PF20659">
    <property type="entry name" value="MS_C"/>
    <property type="match status" value="1"/>
</dbReference>
<evidence type="ECO:0000313" key="15">
    <source>
        <dbReference type="Proteomes" id="UP001144396"/>
    </source>
</evidence>
<dbReference type="PANTHER" id="PTHR42902:SF1">
    <property type="entry name" value="MALATE SYNTHASE 1-RELATED"/>
    <property type="match status" value="1"/>
</dbReference>
<dbReference type="GO" id="GO:0004474">
    <property type="term" value="F:malate synthase activity"/>
    <property type="evidence" value="ECO:0007669"/>
    <property type="project" value="UniProtKB-EC"/>
</dbReference>
<dbReference type="InterPro" id="IPR048355">
    <property type="entry name" value="MS_C"/>
</dbReference>
<dbReference type="InterPro" id="IPR001465">
    <property type="entry name" value="Malate_synthase_TIM"/>
</dbReference>
<comment type="caution">
    <text evidence="14">The sequence shown here is derived from an EMBL/GenBank/DDBJ whole genome shotgun (WGS) entry which is preliminary data.</text>
</comment>
<dbReference type="InterPro" id="IPR046363">
    <property type="entry name" value="MS_N_TIM-barrel_dom"/>
</dbReference>
<dbReference type="SUPFAM" id="SSF51645">
    <property type="entry name" value="Malate synthase G"/>
    <property type="match status" value="1"/>
</dbReference>
<dbReference type="AlphaFoldDB" id="A0A9W6CZI9"/>
<evidence type="ECO:0000256" key="5">
    <source>
        <dbReference type="ARBA" id="ARBA00022679"/>
    </source>
</evidence>
<accession>A0A9W6CZI9</accession>
<evidence type="ECO:0000256" key="7">
    <source>
        <dbReference type="ARBA" id="ARBA00068441"/>
    </source>
</evidence>
<evidence type="ECO:0000259" key="11">
    <source>
        <dbReference type="Pfam" id="PF01274"/>
    </source>
</evidence>
<dbReference type="NCBIfam" id="TIGR01344">
    <property type="entry name" value="malate_syn_A"/>
    <property type="match status" value="1"/>
</dbReference>
<dbReference type="EMBL" id="BSDP01000001">
    <property type="protein sequence ID" value="GLI26738.1"/>
    <property type="molecule type" value="Genomic_DNA"/>
</dbReference>
<dbReference type="Proteomes" id="UP001144396">
    <property type="component" value="Unassembled WGS sequence"/>
</dbReference>
<evidence type="ECO:0000256" key="6">
    <source>
        <dbReference type="ARBA" id="ARBA00047918"/>
    </source>
</evidence>
<comment type="catalytic activity">
    <reaction evidence="6 9">
        <text>glyoxylate + acetyl-CoA + H2O = (S)-malate + CoA + H(+)</text>
        <dbReference type="Rhea" id="RHEA:18181"/>
        <dbReference type="ChEBI" id="CHEBI:15377"/>
        <dbReference type="ChEBI" id="CHEBI:15378"/>
        <dbReference type="ChEBI" id="CHEBI:15589"/>
        <dbReference type="ChEBI" id="CHEBI:36655"/>
        <dbReference type="ChEBI" id="CHEBI:57287"/>
        <dbReference type="ChEBI" id="CHEBI:57288"/>
        <dbReference type="EC" id="2.3.3.9"/>
    </reaction>
</comment>
<feature type="compositionally biased region" description="Polar residues" evidence="10">
    <location>
        <begin position="1"/>
        <end position="23"/>
    </location>
</feature>
<dbReference type="CDD" id="cd00727">
    <property type="entry name" value="malate_synt_A"/>
    <property type="match status" value="1"/>
</dbReference>
<dbReference type="InterPro" id="IPR011076">
    <property type="entry name" value="Malate_synth_sf"/>
</dbReference>
<dbReference type="GO" id="GO:0006099">
    <property type="term" value="P:tricarboxylic acid cycle"/>
    <property type="evidence" value="ECO:0007669"/>
    <property type="project" value="UniProtKB-KW"/>
</dbReference>
<evidence type="ECO:0000256" key="1">
    <source>
        <dbReference type="ARBA" id="ARBA00006394"/>
    </source>
</evidence>
<dbReference type="InterPro" id="IPR048356">
    <property type="entry name" value="MS_N"/>
</dbReference>
<comment type="similarity">
    <text evidence="1 9">Belongs to the malate synthase family.</text>
</comment>
<dbReference type="Gene3D" id="3.20.20.360">
    <property type="entry name" value="Malate synthase, domain 3"/>
    <property type="match status" value="1"/>
</dbReference>
<feature type="region of interest" description="Disordered" evidence="10">
    <location>
        <begin position="1"/>
        <end position="35"/>
    </location>
</feature>
<protein>
    <recommendedName>
        <fullName evidence="7 9">Malate synthase</fullName>
        <ecNumber evidence="2 9">2.3.3.9</ecNumber>
    </recommendedName>
</protein>
<sequence>MNTTPTSTLERTDATQASVNPEASGTPDPRPATGSSFQIIQPRMEVTAEVFPEDAEILTPEALQFLAELHDRFAGTRHDLLAARLQGRVDVANGRDPKFLPETAFIRDDASWRVAGPGPGLEDRRVEITGPTDRKMAINALNSGAKVWLADQEDATSPTWENVIGGQRSLYDFLHGELTYTSPEGKHYAVTASETPTIVMRPRGWHLVEKHMRFHDRSGRDMNASGSLVDFGLYFFHNAKALIAAGRGPYFYLPKLESHREAKLWNDIFTFAEEYVGIEHGTIRATVLIETIQAAFEMDEILFELRDHCAGLNAGRWDYIFSIVKTFRSRGRRWVTPDRKTITMTVPFMRAYTELLVQTCHKRGAHAIGGMSAFIPNRRDPEVTEAALAAVSADKRREATDGFDGTWVAHPDLIPTARAEFDAVLGDRPNQVDRRRDDVEVTAADLLDIPSAGGEVTEQGVRDNISIGIRYIESWLRGTGAAAIDNLMEDAATAEISRSQIWQWLHDNTVTAEGTRIDQTFIVGAMGDAVRGLPRFEGDRFDDAIQVFRTVALEPEFPTFLTVGAYARFL</sequence>
<evidence type="ECO:0000313" key="14">
    <source>
        <dbReference type="EMBL" id="GLI26738.1"/>
    </source>
</evidence>
<dbReference type="FunFam" id="3.20.20.360:FF:000001">
    <property type="entry name" value="Malate synthase"/>
    <property type="match status" value="1"/>
</dbReference>
<name>A0A9W6CZI9_9MICO</name>
<dbReference type="Pfam" id="PF20656">
    <property type="entry name" value="MS_N"/>
    <property type="match status" value="1"/>
</dbReference>
<evidence type="ECO:0000259" key="13">
    <source>
        <dbReference type="Pfam" id="PF20659"/>
    </source>
</evidence>
<evidence type="ECO:0000256" key="8">
    <source>
        <dbReference type="PIRSR" id="PIRSR001363-1"/>
    </source>
</evidence>
<evidence type="ECO:0000256" key="3">
    <source>
        <dbReference type="ARBA" id="ARBA00022435"/>
    </source>
</evidence>
<keyword evidence="3 9" id="KW-0329">Glyoxylate bypass</keyword>
<feature type="active site" description="Proton donor" evidence="8">
    <location>
        <position position="490"/>
    </location>
</feature>
<dbReference type="Pfam" id="PF01274">
    <property type="entry name" value="MS_TIM-barrel"/>
    <property type="match status" value="1"/>
</dbReference>
<organism evidence="14 15">
    <name type="scientific">Agromyces rhizosphaerae</name>
    <dbReference type="NCBI Taxonomy" id="88374"/>
    <lineage>
        <taxon>Bacteria</taxon>
        <taxon>Bacillati</taxon>
        <taxon>Actinomycetota</taxon>
        <taxon>Actinomycetes</taxon>
        <taxon>Micrococcales</taxon>
        <taxon>Microbacteriaceae</taxon>
        <taxon>Agromyces</taxon>
    </lineage>
</organism>
<evidence type="ECO:0000259" key="12">
    <source>
        <dbReference type="Pfam" id="PF20656"/>
    </source>
</evidence>